<dbReference type="InterPro" id="IPR039905">
    <property type="entry name" value="CD2BP2/Lin1"/>
</dbReference>
<feature type="compositionally biased region" description="Basic and acidic residues" evidence="1">
    <location>
        <begin position="429"/>
        <end position="440"/>
    </location>
</feature>
<feature type="compositionally biased region" description="Low complexity" evidence="1">
    <location>
        <begin position="414"/>
        <end position="427"/>
    </location>
</feature>
<feature type="region of interest" description="Disordered" evidence="1">
    <location>
        <begin position="324"/>
        <end position="347"/>
    </location>
</feature>
<dbReference type="InterPro" id="IPR003169">
    <property type="entry name" value="GYF"/>
</dbReference>
<keyword evidence="5" id="KW-1185">Reference proteome</keyword>
<reference evidence="4" key="5">
    <citation type="submission" date="2018-04" db="UniProtKB">
        <authorList>
            <consortium name="EnsemblFungi"/>
        </authorList>
    </citation>
    <scope>IDENTIFICATION</scope>
    <source>
        <strain evidence="4">R3-111a-1</strain>
    </source>
</reference>
<dbReference type="VEuPathDB" id="FungiDB:GGTG_11237"/>
<dbReference type="RefSeq" id="XP_009227384.1">
    <property type="nucleotide sequence ID" value="XM_009229120.1"/>
</dbReference>
<reference evidence="3" key="3">
    <citation type="submission" date="2010-09" db="EMBL/GenBank/DDBJ databases">
        <title>Annotation of Gaeumannomyces graminis var. tritici R3-111a-1.</title>
        <authorList>
            <consortium name="The Broad Institute Genome Sequencing Platform"/>
            <person name="Ma L.-J."/>
            <person name="Dead R."/>
            <person name="Young S.K."/>
            <person name="Zeng Q."/>
            <person name="Gargeya S."/>
            <person name="Fitzgerald M."/>
            <person name="Haas B."/>
            <person name="Abouelleil A."/>
            <person name="Alvarado L."/>
            <person name="Arachchi H.M."/>
            <person name="Berlin A."/>
            <person name="Brown A."/>
            <person name="Chapman S.B."/>
            <person name="Chen Z."/>
            <person name="Dunbar C."/>
            <person name="Freedman E."/>
            <person name="Gearin G."/>
            <person name="Gellesch M."/>
            <person name="Goldberg J."/>
            <person name="Griggs A."/>
            <person name="Gujja S."/>
            <person name="Heiman D."/>
            <person name="Howarth C."/>
            <person name="Larson L."/>
            <person name="Lui A."/>
            <person name="MacDonald P.J.P."/>
            <person name="Mehta T."/>
            <person name="Montmayeur A."/>
            <person name="Murphy C."/>
            <person name="Neiman D."/>
            <person name="Pearson M."/>
            <person name="Priest M."/>
            <person name="Roberts A."/>
            <person name="Saif S."/>
            <person name="Shea T."/>
            <person name="Shenoy N."/>
            <person name="Sisk P."/>
            <person name="Stolte C."/>
            <person name="Sykes S."/>
            <person name="Yandava C."/>
            <person name="Wortman J."/>
            <person name="Nusbaum C."/>
            <person name="Birren B."/>
        </authorList>
    </citation>
    <scope>NUCLEOTIDE SEQUENCE</scope>
    <source>
        <strain evidence="3">R3-111a-1</strain>
    </source>
</reference>
<dbReference type="Proteomes" id="UP000006039">
    <property type="component" value="Unassembled WGS sequence"/>
</dbReference>
<evidence type="ECO:0000313" key="3">
    <source>
        <dbReference type="EMBL" id="EJT71987.1"/>
    </source>
</evidence>
<proteinExistence type="predicted"/>
<evidence type="ECO:0000313" key="4">
    <source>
        <dbReference type="EnsemblFungi" id="EJT71987"/>
    </source>
</evidence>
<feature type="compositionally biased region" description="Acidic residues" evidence="1">
    <location>
        <begin position="185"/>
        <end position="208"/>
    </location>
</feature>
<dbReference type="InterPro" id="IPR035445">
    <property type="entry name" value="GYF-like_dom_sf"/>
</dbReference>
<dbReference type="PANTHER" id="PTHR13138:SF3">
    <property type="entry name" value="CD2 ANTIGEN CYTOPLASMIC TAIL-BINDING PROTEIN 2"/>
    <property type="match status" value="1"/>
</dbReference>
<dbReference type="EnsemblFungi" id="EJT71987">
    <property type="protein sequence ID" value="EJT71987"/>
    <property type="gene ID" value="GGTG_11237"/>
</dbReference>
<name>J3PCL7_GAET3</name>
<reference evidence="4" key="4">
    <citation type="journal article" date="2015" name="G3 (Bethesda)">
        <title>Genome sequences of three phytopathogenic species of the Magnaporthaceae family of fungi.</title>
        <authorList>
            <person name="Okagaki L.H."/>
            <person name="Nunes C.C."/>
            <person name="Sailsbery J."/>
            <person name="Clay B."/>
            <person name="Brown D."/>
            <person name="John T."/>
            <person name="Oh Y."/>
            <person name="Young N."/>
            <person name="Fitzgerald M."/>
            <person name="Haas B.J."/>
            <person name="Zeng Q."/>
            <person name="Young S."/>
            <person name="Adiconis X."/>
            <person name="Fan L."/>
            <person name="Levin J.Z."/>
            <person name="Mitchell T.K."/>
            <person name="Okubara P.A."/>
            <person name="Farman M.L."/>
            <person name="Kohn L.M."/>
            <person name="Birren B."/>
            <person name="Ma L.-J."/>
            <person name="Dean R.A."/>
        </authorList>
    </citation>
    <scope>NUCLEOTIDE SEQUENCE</scope>
    <source>
        <strain evidence="4">R3-111a-1</strain>
    </source>
</reference>
<feature type="compositionally biased region" description="Basic and acidic residues" evidence="1">
    <location>
        <begin position="21"/>
        <end position="42"/>
    </location>
</feature>
<dbReference type="GO" id="GO:0005682">
    <property type="term" value="C:U5 snRNP"/>
    <property type="evidence" value="ECO:0007669"/>
    <property type="project" value="InterPro"/>
</dbReference>
<evidence type="ECO:0000259" key="2">
    <source>
        <dbReference type="PROSITE" id="PS50829"/>
    </source>
</evidence>
<dbReference type="eggNOG" id="KOG2950">
    <property type="taxonomic scope" value="Eukaryota"/>
</dbReference>
<dbReference type="PROSITE" id="PS50829">
    <property type="entry name" value="GYF"/>
    <property type="match status" value="1"/>
</dbReference>
<dbReference type="AlphaFoldDB" id="J3PCL7"/>
<dbReference type="PANTHER" id="PTHR13138">
    <property type="entry name" value="PROTEIN LIN1"/>
    <property type="match status" value="1"/>
</dbReference>
<dbReference type="Gene3D" id="3.30.1490.40">
    <property type="match status" value="1"/>
</dbReference>
<feature type="compositionally biased region" description="Basic residues" evidence="1">
    <location>
        <begin position="324"/>
        <end position="334"/>
    </location>
</feature>
<dbReference type="GeneID" id="20351695"/>
<sequence length="482" mass="53319">MSSRFSAARPKRAGEAFARSHHGERAGSDGEEGSAKKVKFDVRNPSALVADEREEDDILDADVIGKRGGTATKRGAVNIDGYDSDSDNETFHARAQAKSGRDGDKPVNILDQLDNYDSKLKGTAPAPDDDDDDDMFGGGNSDDKPAAQNKTNESGRKNKEVRFLDARDIEGEEHTSKSGGQVRLDDEESSDEEDEELAIQEEDVDDEVGAGGLKRHAPKIDAFNMRSEQEDGAFDEAGNFVRKATDTDAVHDRWLEGIKKKDMKKAAEAHEKREAELRRQRKEDDRVITSDMISSLILNLETGETPLEALARLGKSQAKFKSKAKKVPRWKQKKQSAAEDTMDVDKDATPEDAAYQRVKAAINQVTEAADRLLGREFPEIYDTEREILVREYRKETGEEWIEPARPDSLEETSAAGATTEGPEPGGEQWEYRWTDGRDGAAKQGPFDTAMMKAWHAAGYFGEGVEFRKAGDDGPWTQTAPFA</sequence>
<dbReference type="OrthoDB" id="331341at2759"/>
<feature type="compositionally biased region" description="Basic and acidic residues" evidence="1">
    <location>
        <begin position="153"/>
        <end position="176"/>
    </location>
</feature>
<accession>J3PCL7</accession>
<dbReference type="HOGENOM" id="CLU_024456_1_0_1"/>
<reference evidence="3" key="2">
    <citation type="submission" date="2010-07" db="EMBL/GenBank/DDBJ databases">
        <authorList>
            <consortium name="The Broad Institute Genome Sequencing Platform"/>
            <consortium name="Broad Institute Genome Sequencing Center for Infectious Disease"/>
            <person name="Ma L.-J."/>
            <person name="Dead R."/>
            <person name="Young S."/>
            <person name="Zeng Q."/>
            <person name="Koehrsen M."/>
            <person name="Alvarado L."/>
            <person name="Berlin A."/>
            <person name="Chapman S.B."/>
            <person name="Chen Z."/>
            <person name="Freedman E."/>
            <person name="Gellesch M."/>
            <person name="Goldberg J."/>
            <person name="Griggs A."/>
            <person name="Gujja S."/>
            <person name="Heilman E.R."/>
            <person name="Heiman D."/>
            <person name="Hepburn T."/>
            <person name="Howarth C."/>
            <person name="Jen D."/>
            <person name="Larson L."/>
            <person name="Mehta T."/>
            <person name="Neiman D."/>
            <person name="Pearson M."/>
            <person name="Roberts A."/>
            <person name="Saif S."/>
            <person name="Shea T."/>
            <person name="Shenoy N."/>
            <person name="Sisk P."/>
            <person name="Stolte C."/>
            <person name="Sykes S."/>
            <person name="Walk T."/>
            <person name="White J."/>
            <person name="Yandava C."/>
            <person name="Haas B."/>
            <person name="Nusbaum C."/>
            <person name="Birren B."/>
        </authorList>
    </citation>
    <scope>NUCLEOTIDE SEQUENCE</scope>
    <source>
        <strain evidence="3">R3-111a-1</strain>
    </source>
</reference>
<organism evidence="3">
    <name type="scientific">Gaeumannomyces tritici (strain R3-111a-1)</name>
    <name type="common">Wheat and barley take-all root rot fungus</name>
    <name type="synonym">Gaeumannomyces graminis var. tritici</name>
    <dbReference type="NCBI Taxonomy" id="644352"/>
    <lineage>
        <taxon>Eukaryota</taxon>
        <taxon>Fungi</taxon>
        <taxon>Dikarya</taxon>
        <taxon>Ascomycota</taxon>
        <taxon>Pezizomycotina</taxon>
        <taxon>Sordariomycetes</taxon>
        <taxon>Sordariomycetidae</taxon>
        <taxon>Magnaporthales</taxon>
        <taxon>Magnaporthaceae</taxon>
        <taxon>Gaeumannomyces</taxon>
    </lineage>
</organism>
<protein>
    <recommendedName>
        <fullName evidence="2">GYF domain-containing protein</fullName>
    </recommendedName>
</protein>
<dbReference type="SUPFAM" id="SSF55277">
    <property type="entry name" value="GYF domain"/>
    <property type="match status" value="1"/>
</dbReference>
<reference evidence="5" key="1">
    <citation type="submission" date="2010-07" db="EMBL/GenBank/DDBJ databases">
        <title>The genome sequence of Gaeumannomyces graminis var. tritici strain R3-111a-1.</title>
        <authorList>
            <consortium name="The Broad Institute Genome Sequencing Platform"/>
            <person name="Ma L.-J."/>
            <person name="Dead R."/>
            <person name="Young S."/>
            <person name="Zeng Q."/>
            <person name="Koehrsen M."/>
            <person name="Alvarado L."/>
            <person name="Berlin A."/>
            <person name="Chapman S.B."/>
            <person name="Chen Z."/>
            <person name="Freedman E."/>
            <person name="Gellesch M."/>
            <person name="Goldberg J."/>
            <person name="Griggs A."/>
            <person name="Gujja S."/>
            <person name="Heilman E.R."/>
            <person name="Heiman D."/>
            <person name="Hepburn T."/>
            <person name="Howarth C."/>
            <person name="Jen D."/>
            <person name="Larson L."/>
            <person name="Mehta T."/>
            <person name="Neiman D."/>
            <person name="Pearson M."/>
            <person name="Roberts A."/>
            <person name="Saif S."/>
            <person name="Shea T."/>
            <person name="Shenoy N."/>
            <person name="Sisk P."/>
            <person name="Stolte C."/>
            <person name="Sykes S."/>
            <person name="Walk T."/>
            <person name="White J."/>
            <person name="Yandava C."/>
            <person name="Haas B."/>
            <person name="Nusbaum C."/>
            <person name="Birren B."/>
        </authorList>
    </citation>
    <scope>NUCLEOTIDE SEQUENCE [LARGE SCALE GENOMIC DNA]</scope>
    <source>
        <strain evidence="5">R3-111a-1</strain>
    </source>
</reference>
<dbReference type="Pfam" id="PF02213">
    <property type="entry name" value="GYF"/>
    <property type="match status" value="1"/>
</dbReference>
<evidence type="ECO:0000256" key="1">
    <source>
        <dbReference type="SAM" id="MobiDB-lite"/>
    </source>
</evidence>
<feature type="domain" description="GYF" evidence="2">
    <location>
        <begin position="426"/>
        <end position="482"/>
    </location>
</feature>
<dbReference type="EMBL" id="GL385400">
    <property type="protein sequence ID" value="EJT71987.1"/>
    <property type="molecule type" value="Genomic_DNA"/>
</dbReference>
<feature type="region of interest" description="Disordered" evidence="1">
    <location>
        <begin position="1"/>
        <end position="213"/>
    </location>
</feature>
<evidence type="ECO:0000313" key="5">
    <source>
        <dbReference type="Proteomes" id="UP000006039"/>
    </source>
</evidence>
<feature type="region of interest" description="Disordered" evidence="1">
    <location>
        <begin position="404"/>
        <end position="444"/>
    </location>
</feature>
<gene>
    <name evidence="4" type="primary">20351695</name>
    <name evidence="3" type="ORF">GGTG_11237</name>
</gene>
<dbReference type="STRING" id="644352.J3PCL7"/>